<dbReference type="Proteomes" id="UP001234989">
    <property type="component" value="Chromosome 11"/>
</dbReference>
<dbReference type="Pfam" id="PF13960">
    <property type="entry name" value="DUF4218"/>
    <property type="match status" value="1"/>
</dbReference>
<reference evidence="3" key="1">
    <citation type="submission" date="2023-08" db="EMBL/GenBank/DDBJ databases">
        <title>A de novo genome assembly of Solanum verrucosum Schlechtendal, a Mexican diploid species geographically isolated from the other diploid A-genome species in potato relatives.</title>
        <authorList>
            <person name="Hosaka K."/>
        </authorList>
    </citation>
    <scope>NUCLEOTIDE SEQUENCE</scope>
    <source>
        <tissue evidence="3">Young leaves</tissue>
    </source>
</reference>
<name>A0AAF0UZN0_SOLVR</name>
<accession>A0AAF0UZN0</accession>
<feature type="region of interest" description="Disordered" evidence="1">
    <location>
        <begin position="272"/>
        <end position="294"/>
    </location>
</feature>
<keyword evidence="4" id="KW-1185">Reference proteome</keyword>
<evidence type="ECO:0000256" key="1">
    <source>
        <dbReference type="SAM" id="MobiDB-lite"/>
    </source>
</evidence>
<dbReference type="InterPro" id="IPR025452">
    <property type="entry name" value="DUF4218"/>
</dbReference>
<feature type="compositionally biased region" description="Polar residues" evidence="1">
    <location>
        <begin position="282"/>
        <end position="294"/>
    </location>
</feature>
<sequence>MIDDLKHIEAQIPIILCKLEKIFSPSSFDVMVHLPVHLADEVQIGGPIHCRWMYPIELWLYFLKSLIGNRACLEGCIAKGYIANECMTLCSRYLHRIDTKFNRPERNDDGGFKKANGDLSIFCQSGKNLGDKNPFELEAKELEQAHIYILRNCDEVISYLEYGEFFYFTDRKFPYYFSTFGFFTGAIGKGRQQELTNVTMSSSHDKRVIHKKSMALEKGYMQVNASFHPSIKQVKQNIQEVETINSYKLRPYFLQIVTGKLYSNSSGLFSPVSTGKERGTGPKNSTMPSSEVHTPFHSFTNQVKQCTKEVETSAIERDVSKCIRSFCSSLGISEKNLESSRGLPSMDKNSFVLEKENTEIKSPGSTNQARSNRNAENQAKLKMFHHIGSKPIREIIYQQGGKDGNPPNLTTIFFETRRNDNMFVEPEAIEKHAQIEEILNVEPSLPSIQIVEKCCGPQNRSHVFDFGVE</sequence>
<dbReference type="PANTHER" id="PTHR48258:SF11">
    <property type="entry name" value="TDCA1-ORF2 PROTEIN"/>
    <property type="match status" value="1"/>
</dbReference>
<organism evidence="3 4">
    <name type="scientific">Solanum verrucosum</name>
    <dbReference type="NCBI Taxonomy" id="315347"/>
    <lineage>
        <taxon>Eukaryota</taxon>
        <taxon>Viridiplantae</taxon>
        <taxon>Streptophyta</taxon>
        <taxon>Embryophyta</taxon>
        <taxon>Tracheophyta</taxon>
        <taxon>Spermatophyta</taxon>
        <taxon>Magnoliopsida</taxon>
        <taxon>eudicotyledons</taxon>
        <taxon>Gunneridae</taxon>
        <taxon>Pentapetalae</taxon>
        <taxon>asterids</taxon>
        <taxon>lamiids</taxon>
        <taxon>Solanales</taxon>
        <taxon>Solanaceae</taxon>
        <taxon>Solanoideae</taxon>
        <taxon>Solaneae</taxon>
        <taxon>Solanum</taxon>
    </lineage>
</organism>
<proteinExistence type="predicted"/>
<evidence type="ECO:0000259" key="2">
    <source>
        <dbReference type="Pfam" id="PF13960"/>
    </source>
</evidence>
<dbReference type="AlphaFoldDB" id="A0AAF0UZN0"/>
<dbReference type="PANTHER" id="PTHR48258">
    <property type="entry name" value="DUF4218 DOMAIN-CONTAINING PROTEIN-RELATED"/>
    <property type="match status" value="1"/>
</dbReference>
<feature type="domain" description="DUF4218" evidence="2">
    <location>
        <begin position="2"/>
        <end position="107"/>
    </location>
</feature>
<protein>
    <recommendedName>
        <fullName evidence="2">DUF4218 domain-containing protein</fullName>
    </recommendedName>
</protein>
<gene>
    <name evidence="3" type="ORF">MTR67_048465</name>
</gene>
<evidence type="ECO:0000313" key="3">
    <source>
        <dbReference type="EMBL" id="WMV55080.1"/>
    </source>
</evidence>
<dbReference type="EMBL" id="CP133622">
    <property type="protein sequence ID" value="WMV55080.1"/>
    <property type="molecule type" value="Genomic_DNA"/>
</dbReference>
<evidence type="ECO:0000313" key="4">
    <source>
        <dbReference type="Proteomes" id="UP001234989"/>
    </source>
</evidence>